<evidence type="ECO:0000313" key="1">
    <source>
        <dbReference type="EMBL" id="ETK70886.1"/>
    </source>
</evidence>
<proteinExistence type="predicted"/>
<name>W2FLU2_PHYNI</name>
<reference evidence="1" key="1">
    <citation type="submission" date="2013-11" db="EMBL/GenBank/DDBJ databases">
        <title>The Genome Sequence of Phytophthora parasitica CJ02B3.</title>
        <authorList>
            <consortium name="The Broad Institute Genomics Platform"/>
            <person name="Russ C."/>
            <person name="Tyler B."/>
            <person name="Panabieres F."/>
            <person name="Shan W."/>
            <person name="Tripathy S."/>
            <person name="Grunwald N."/>
            <person name="Machado M."/>
            <person name="Johnson C.S."/>
            <person name="Arredondo F."/>
            <person name="Hong C."/>
            <person name="Coffey M."/>
            <person name="Young S.K."/>
            <person name="Zeng Q."/>
            <person name="Gargeya S."/>
            <person name="Fitzgerald M."/>
            <person name="Abouelleil A."/>
            <person name="Alvarado L."/>
            <person name="Chapman S.B."/>
            <person name="Gainer-Dewar J."/>
            <person name="Goldberg J."/>
            <person name="Griggs A."/>
            <person name="Gujja S."/>
            <person name="Hansen M."/>
            <person name="Howarth C."/>
            <person name="Imamovic A."/>
            <person name="Ireland A."/>
            <person name="Larimer J."/>
            <person name="McCowan C."/>
            <person name="Murphy C."/>
            <person name="Pearson M."/>
            <person name="Poon T.W."/>
            <person name="Priest M."/>
            <person name="Roberts A."/>
            <person name="Saif S."/>
            <person name="Shea T."/>
            <person name="Sykes S."/>
            <person name="Wortman J."/>
            <person name="Nusbaum C."/>
            <person name="Birren B."/>
        </authorList>
    </citation>
    <scope>NUCLEOTIDE SEQUENCE [LARGE SCALE GENOMIC DNA]</scope>
    <source>
        <strain evidence="1">CJ02B3</strain>
    </source>
</reference>
<dbReference type="EMBL" id="KI690021">
    <property type="protein sequence ID" value="ETK70886.1"/>
    <property type="molecule type" value="Genomic_DNA"/>
</dbReference>
<feature type="non-terminal residue" evidence="1">
    <location>
        <position position="1"/>
    </location>
</feature>
<accession>W2FLU2</accession>
<sequence>FAHTQRLHRERICSPARTLNDSTVRVTITAKQGDPRLDGYDHYSTRACVLATSATLRIRRRNEYGISPLRDNSYDV</sequence>
<protein>
    <submittedName>
        <fullName evidence="1">Uncharacterized protein</fullName>
    </submittedName>
</protein>
<gene>
    <name evidence="1" type="ORF">L915_21786</name>
</gene>
<organism evidence="1">
    <name type="scientific">Phytophthora nicotianae</name>
    <name type="common">Potato buckeye rot agent</name>
    <name type="synonym">Phytophthora parasitica</name>
    <dbReference type="NCBI Taxonomy" id="4792"/>
    <lineage>
        <taxon>Eukaryota</taxon>
        <taxon>Sar</taxon>
        <taxon>Stramenopiles</taxon>
        <taxon>Oomycota</taxon>
        <taxon>Peronosporomycetes</taxon>
        <taxon>Peronosporales</taxon>
        <taxon>Peronosporaceae</taxon>
        <taxon>Phytophthora</taxon>
    </lineage>
</organism>
<dbReference type="AlphaFoldDB" id="W2FLU2"/>
<dbReference type="Proteomes" id="UP000053236">
    <property type="component" value="Unassembled WGS sequence"/>
</dbReference>